<keyword evidence="6 8" id="KW-1133">Transmembrane helix</keyword>
<accession>A8Q6M9</accession>
<keyword evidence="4 8" id="KW-0812">Transmembrane</keyword>
<feature type="transmembrane region" description="Helical" evidence="8">
    <location>
        <begin position="31"/>
        <end position="49"/>
    </location>
</feature>
<dbReference type="Proteomes" id="UP000008837">
    <property type="component" value="Unassembled WGS sequence"/>
</dbReference>
<dbReference type="OMA" id="TAWMWIN"/>
<dbReference type="GeneID" id="5854333"/>
<evidence type="ECO:0000256" key="1">
    <source>
        <dbReference type="ARBA" id="ARBA00004477"/>
    </source>
</evidence>
<dbReference type="PANTHER" id="PTHR20994">
    <property type="entry name" value="ER MEMBRANE PROTEIN COMPLEX SUBUNIT 6"/>
    <property type="match status" value="1"/>
</dbReference>
<evidence type="ECO:0000256" key="5">
    <source>
        <dbReference type="ARBA" id="ARBA00022824"/>
    </source>
</evidence>
<evidence type="ECO:0000256" key="4">
    <source>
        <dbReference type="ARBA" id="ARBA00022692"/>
    </source>
</evidence>
<dbReference type="GO" id="GO:0034975">
    <property type="term" value="P:protein folding in endoplasmic reticulum"/>
    <property type="evidence" value="ECO:0007669"/>
    <property type="project" value="TreeGrafter"/>
</dbReference>
<dbReference type="VEuPathDB" id="FungiDB:MGL_3012"/>
<gene>
    <name evidence="9" type="ORF">MGL_3012</name>
</gene>
<dbReference type="EMBL" id="AAYY01000010">
    <property type="protein sequence ID" value="EDP42812.1"/>
    <property type="molecule type" value="Genomic_DNA"/>
</dbReference>
<dbReference type="Pfam" id="PF07019">
    <property type="entry name" value="EMC6"/>
    <property type="match status" value="1"/>
</dbReference>
<proteinExistence type="inferred from homology"/>
<dbReference type="GO" id="GO:0000045">
    <property type="term" value="P:autophagosome assembly"/>
    <property type="evidence" value="ECO:0007669"/>
    <property type="project" value="TreeGrafter"/>
</dbReference>
<dbReference type="AlphaFoldDB" id="A8Q6M9"/>
<dbReference type="STRING" id="425265.A8Q6M9"/>
<dbReference type="KEGG" id="mgl:MGL_3012"/>
<dbReference type="InParanoid" id="A8Q6M9"/>
<dbReference type="InterPro" id="IPR008504">
    <property type="entry name" value="Emc6"/>
</dbReference>
<name>A8Q6M9_MALGO</name>
<dbReference type="GO" id="GO:0072546">
    <property type="term" value="C:EMC complex"/>
    <property type="evidence" value="ECO:0007669"/>
    <property type="project" value="InterPro"/>
</dbReference>
<sequence>MRASFRSLALSIAGAVAGVLGLQNLWGFGFFAISVVFVNLVLIAVNTGYRPELFFVLVPSPVLTTSMEKLVPGKAEQLRKPLPSIKRLAYMAQWVVVQGAQENLLSFILWWTLWFGLVHVYD</sequence>
<evidence type="ECO:0000256" key="8">
    <source>
        <dbReference type="SAM" id="Phobius"/>
    </source>
</evidence>
<evidence type="ECO:0000256" key="7">
    <source>
        <dbReference type="ARBA" id="ARBA00023136"/>
    </source>
</evidence>
<keyword evidence="10" id="KW-1185">Reference proteome</keyword>
<evidence type="ECO:0000313" key="9">
    <source>
        <dbReference type="EMBL" id="EDP42812.1"/>
    </source>
</evidence>
<evidence type="ECO:0000256" key="3">
    <source>
        <dbReference type="ARBA" id="ARBA00020827"/>
    </source>
</evidence>
<comment type="caution">
    <text evidence="9">The sequence shown here is derived from an EMBL/GenBank/DDBJ whole genome shotgun (WGS) entry which is preliminary data.</text>
</comment>
<keyword evidence="7 8" id="KW-0472">Membrane</keyword>
<reference evidence="9 10" key="1">
    <citation type="journal article" date="2007" name="Proc. Natl. Acad. Sci. U.S.A.">
        <title>Dandruff-associated Malassezia genomes reveal convergent and divergent virulence traits shared with plant and human fungal pathogens.</title>
        <authorList>
            <person name="Xu J."/>
            <person name="Saunders C.W."/>
            <person name="Hu P."/>
            <person name="Grant R.A."/>
            <person name="Boekhout T."/>
            <person name="Kuramae E.E."/>
            <person name="Kronstad J.W."/>
            <person name="Deangelis Y.M."/>
            <person name="Reeder N.L."/>
            <person name="Johnstone K.R."/>
            <person name="Leland M."/>
            <person name="Fieno A.M."/>
            <person name="Begley W.M."/>
            <person name="Sun Y."/>
            <person name="Lacey M.P."/>
            <person name="Chaudhary T."/>
            <person name="Keough T."/>
            <person name="Chu L."/>
            <person name="Sears R."/>
            <person name="Yuan B."/>
            <person name="Dawson T.L.Jr."/>
        </authorList>
    </citation>
    <scope>NUCLEOTIDE SEQUENCE [LARGE SCALE GENOMIC DNA]</scope>
    <source>
        <strain evidence="10">ATCC MYA-4612 / CBS 7966</strain>
    </source>
</reference>
<comment type="subcellular location">
    <subcellularLocation>
        <location evidence="1">Endoplasmic reticulum membrane</location>
        <topology evidence="1">Multi-pass membrane protein</topology>
    </subcellularLocation>
</comment>
<evidence type="ECO:0000256" key="2">
    <source>
        <dbReference type="ARBA" id="ARBA00009436"/>
    </source>
</evidence>
<keyword evidence="5" id="KW-0256">Endoplasmic reticulum</keyword>
<evidence type="ECO:0000313" key="10">
    <source>
        <dbReference type="Proteomes" id="UP000008837"/>
    </source>
</evidence>
<dbReference type="InterPro" id="IPR029008">
    <property type="entry name" value="EMC6-like"/>
</dbReference>
<dbReference type="OrthoDB" id="16510at2759"/>
<protein>
    <recommendedName>
        <fullName evidence="3">ER membrane protein complex subunit 6</fullName>
    </recommendedName>
</protein>
<dbReference type="RefSeq" id="XP_001730026.1">
    <property type="nucleotide sequence ID" value="XM_001729974.1"/>
</dbReference>
<organism evidence="9 10">
    <name type="scientific">Malassezia globosa (strain ATCC MYA-4612 / CBS 7966)</name>
    <name type="common">Dandruff-associated fungus</name>
    <dbReference type="NCBI Taxonomy" id="425265"/>
    <lineage>
        <taxon>Eukaryota</taxon>
        <taxon>Fungi</taxon>
        <taxon>Dikarya</taxon>
        <taxon>Basidiomycota</taxon>
        <taxon>Ustilaginomycotina</taxon>
        <taxon>Malasseziomycetes</taxon>
        <taxon>Malasseziales</taxon>
        <taxon>Malasseziaceae</taxon>
        <taxon>Malassezia</taxon>
    </lineage>
</organism>
<feature type="transmembrane region" description="Helical" evidence="8">
    <location>
        <begin position="104"/>
        <end position="121"/>
    </location>
</feature>
<evidence type="ECO:0000256" key="6">
    <source>
        <dbReference type="ARBA" id="ARBA00022989"/>
    </source>
</evidence>
<dbReference type="PANTHER" id="PTHR20994:SF0">
    <property type="entry name" value="ER MEMBRANE PROTEIN COMPLEX SUBUNIT 6"/>
    <property type="match status" value="1"/>
</dbReference>
<comment type="similarity">
    <text evidence="2">Belongs to the EMC6 family.</text>
</comment>